<gene>
    <name evidence="5" type="ORF">NDU88_005111</name>
</gene>
<dbReference type="Pfam" id="PF00087">
    <property type="entry name" value="Toxin_TOLIP"/>
    <property type="match status" value="1"/>
</dbReference>
<dbReference type="SUPFAM" id="SSF57302">
    <property type="entry name" value="Snake toxin-like"/>
    <property type="match status" value="1"/>
</dbReference>
<accession>A0AAV7V326</accession>
<dbReference type="AlphaFoldDB" id="A0AAV7V326"/>
<evidence type="ECO:0000256" key="2">
    <source>
        <dbReference type="SAM" id="MobiDB-lite"/>
    </source>
</evidence>
<evidence type="ECO:0000259" key="4">
    <source>
        <dbReference type="Pfam" id="PF00087"/>
    </source>
</evidence>
<evidence type="ECO:0000256" key="1">
    <source>
        <dbReference type="ARBA" id="ARBA00022729"/>
    </source>
</evidence>
<keyword evidence="6" id="KW-1185">Reference proteome</keyword>
<dbReference type="InterPro" id="IPR051110">
    <property type="entry name" value="Ly-6/neurotoxin-like_GPI-ap"/>
</dbReference>
<dbReference type="PANTHER" id="PTHR16983:SF10">
    <property type="entry name" value="PROTEIN QUIVER"/>
    <property type="match status" value="1"/>
</dbReference>
<feature type="region of interest" description="Disordered" evidence="2">
    <location>
        <begin position="70"/>
        <end position="92"/>
    </location>
</feature>
<feature type="signal peptide" evidence="3">
    <location>
        <begin position="1"/>
        <end position="16"/>
    </location>
</feature>
<proteinExistence type="predicted"/>
<dbReference type="EMBL" id="JANPWB010000004">
    <property type="protein sequence ID" value="KAJ1195843.1"/>
    <property type="molecule type" value="Genomic_DNA"/>
</dbReference>
<evidence type="ECO:0000256" key="3">
    <source>
        <dbReference type="SAM" id="SignalP"/>
    </source>
</evidence>
<reference evidence="5" key="1">
    <citation type="journal article" date="2022" name="bioRxiv">
        <title>Sequencing and chromosome-scale assembly of the giantPleurodeles waltlgenome.</title>
        <authorList>
            <person name="Brown T."/>
            <person name="Elewa A."/>
            <person name="Iarovenko S."/>
            <person name="Subramanian E."/>
            <person name="Araus A.J."/>
            <person name="Petzold A."/>
            <person name="Susuki M."/>
            <person name="Suzuki K.-i.T."/>
            <person name="Hayashi T."/>
            <person name="Toyoda A."/>
            <person name="Oliveira C."/>
            <person name="Osipova E."/>
            <person name="Leigh N.D."/>
            <person name="Simon A."/>
            <person name="Yun M.H."/>
        </authorList>
    </citation>
    <scope>NUCLEOTIDE SEQUENCE</scope>
    <source>
        <strain evidence="5">20211129_DDA</strain>
        <tissue evidence="5">Liver</tissue>
    </source>
</reference>
<dbReference type="Gene3D" id="2.10.60.10">
    <property type="entry name" value="CD59"/>
    <property type="match status" value="1"/>
</dbReference>
<dbReference type="Proteomes" id="UP001066276">
    <property type="component" value="Chromosome 2_2"/>
</dbReference>
<keyword evidence="1 3" id="KW-0732">Signal</keyword>
<feature type="domain" description="Snake toxin/toxin-like" evidence="4">
    <location>
        <begin position="17"/>
        <end position="124"/>
    </location>
</feature>
<evidence type="ECO:0000313" key="6">
    <source>
        <dbReference type="Proteomes" id="UP001066276"/>
    </source>
</evidence>
<dbReference type="InterPro" id="IPR035076">
    <property type="entry name" value="Toxin/TOLIP"/>
</dbReference>
<name>A0AAV7V326_PLEWA</name>
<sequence>MRLVLAAALLVATARALSCYSCSDRPDHPTCKIYTNCSEDLGSYCMKVKDYLYTYDNYYYGGRSLQNTGSRATSPASEDEPAKQTRGYQDGTSYRSCSALCREGRGSNGDYYSYVYCCSTDLCNSTSSVRLSGILLLLAAAILLRNGL</sequence>
<protein>
    <recommendedName>
        <fullName evidence="4">Snake toxin/toxin-like domain-containing protein</fullName>
    </recommendedName>
</protein>
<organism evidence="5 6">
    <name type="scientific">Pleurodeles waltl</name>
    <name type="common">Iberian ribbed newt</name>
    <dbReference type="NCBI Taxonomy" id="8319"/>
    <lineage>
        <taxon>Eukaryota</taxon>
        <taxon>Metazoa</taxon>
        <taxon>Chordata</taxon>
        <taxon>Craniata</taxon>
        <taxon>Vertebrata</taxon>
        <taxon>Euteleostomi</taxon>
        <taxon>Amphibia</taxon>
        <taxon>Batrachia</taxon>
        <taxon>Caudata</taxon>
        <taxon>Salamandroidea</taxon>
        <taxon>Salamandridae</taxon>
        <taxon>Pleurodelinae</taxon>
        <taxon>Pleurodeles</taxon>
    </lineage>
</organism>
<feature type="chain" id="PRO_5043574719" description="Snake toxin/toxin-like domain-containing protein" evidence="3">
    <location>
        <begin position="17"/>
        <end position="148"/>
    </location>
</feature>
<evidence type="ECO:0000313" key="5">
    <source>
        <dbReference type="EMBL" id="KAJ1195843.1"/>
    </source>
</evidence>
<comment type="caution">
    <text evidence="5">The sequence shown here is derived from an EMBL/GenBank/DDBJ whole genome shotgun (WGS) entry which is preliminary data.</text>
</comment>
<dbReference type="PANTHER" id="PTHR16983">
    <property type="entry name" value="UPAR/LY6 DOMAIN-CONTAINING PROTEIN"/>
    <property type="match status" value="1"/>
</dbReference>
<dbReference type="InterPro" id="IPR045860">
    <property type="entry name" value="Snake_toxin-like_sf"/>
</dbReference>